<name>A8NW60_COPC7</name>
<dbReference type="eggNOG" id="ENOG502SVAK">
    <property type="taxonomic scope" value="Eukaryota"/>
</dbReference>
<comment type="caution">
    <text evidence="2">The sequence shown here is derived from an EMBL/GenBank/DDBJ whole genome shotgun (WGS) entry which is preliminary data.</text>
</comment>
<dbReference type="KEGG" id="cci:CC1G_04150"/>
<accession>A8NW60</accession>
<dbReference type="AlphaFoldDB" id="A8NW60"/>
<keyword evidence="3" id="KW-1185">Reference proteome</keyword>
<dbReference type="GeneID" id="6013389"/>
<feature type="region of interest" description="Disordered" evidence="1">
    <location>
        <begin position="293"/>
        <end position="316"/>
    </location>
</feature>
<evidence type="ECO:0000313" key="2">
    <source>
        <dbReference type="EMBL" id="EAU85054.2"/>
    </source>
</evidence>
<organism evidence="2 3">
    <name type="scientific">Coprinopsis cinerea (strain Okayama-7 / 130 / ATCC MYA-4618 / FGSC 9003)</name>
    <name type="common">Inky cap fungus</name>
    <name type="synonym">Hormographiella aspergillata</name>
    <dbReference type="NCBI Taxonomy" id="240176"/>
    <lineage>
        <taxon>Eukaryota</taxon>
        <taxon>Fungi</taxon>
        <taxon>Dikarya</taxon>
        <taxon>Basidiomycota</taxon>
        <taxon>Agaricomycotina</taxon>
        <taxon>Agaricomycetes</taxon>
        <taxon>Agaricomycetidae</taxon>
        <taxon>Agaricales</taxon>
        <taxon>Agaricineae</taxon>
        <taxon>Psathyrellaceae</taxon>
        <taxon>Coprinopsis</taxon>
    </lineage>
</organism>
<dbReference type="OrthoDB" id="3067373at2759"/>
<reference evidence="2 3" key="1">
    <citation type="journal article" date="2010" name="Proc. Natl. Acad. Sci. U.S.A.">
        <title>Insights into evolution of multicellular fungi from the assembled chromosomes of the mushroom Coprinopsis cinerea (Coprinus cinereus).</title>
        <authorList>
            <person name="Stajich J.E."/>
            <person name="Wilke S.K."/>
            <person name="Ahren D."/>
            <person name="Au C.H."/>
            <person name="Birren B.W."/>
            <person name="Borodovsky M."/>
            <person name="Burns C."/>
            <person name="Canback B."/>
            <person name="Casselton L.A."/>
            <person name="Cheng C.K."/>
            <person name="Deng J."/>
            <person name="Dietrich F.S."/>
            <person name="Fargo D.C."/>
            <person name="Farman M.L."/>
            <person name="Gathman A.C."/>
            <person name="Goldberg J."/>
            <person name="Guigo R."/>
            <person name="Hoegger P.J."/>
            <person name="Hooker J.B."/>
            <person name="Huggins A."/>
            <person name="James T.Y."/>
            <person name="Kamada T."/>
            <person name="Kilaru S."/>
            <person name="Kodira C."/>
            <person name="Kues U."/>
            <person name="Kupfer D."/>
            <person name="Kwan H.S."/>
            <person name="Lomsadze A."/>
            <person name="Li W."/>
            <person name="Lilly W.W."/>
            <person name="Ma L.J."/>
            <person name="Mackey A.J."/>
            <person name="Manning G."/>
            <person name="Martin F."/>
            <person name="Muraguchi H."/>
            <person name="Natvig D.O."/>
            <person name="Palmerini H."/>
            <person name="Ramesh M.A."/>
            <person name="Rehmeyer C.J."/>
            <person name="Roe B.A."/>
            <person name="Shenoy N."/>
            <person name="Stanke M."/>
            <person name="Ter-Hovhannisyan V."/>
            <person name="Tunlid A."/>
            <person name="Velagapudi R."/>
            <person name="Vision T.J."/>
            <person name="Zeng Q."/>
            <person name="Zolan M.E."/>
            <person name="Pukkila P.J."/>
        </authorList>
    </citation>
    <scope>NUCLEOTIDE SEQUENCE [LARGE SCALE GENOMIC DNA]</scope>
    <source>
        <strain evidence="3">Okayama-7 / 130 / ATCC MYA-4618 / FGSC 9003</strain>
    </source>
</reference>
<dbReference type="HOGENOM" id="CLU_067622_1_2_1"/>
<dbReference type="RefSeq" id="XP_001836837.2">
    <property type="nucleotide sequence ID" value="XM_001836785.2"/>
</dbReference>
<dbReference type="VEuPathDB" id="FungiDB:CC1G_04150"/>
<evidence type="ECO:0000313" key="3">
    <source>
        <dbReference type="Proteomes" id="UP000001861"/>
    </source>
</evidence>
<proteinExistence type="predicted"/>
<dbReference type="Proteomes" id="UP000001861">
    <property type="component" value="Unassembled WGS sequence"/>
</dbReference>
<gene>
    <name evidence="2" type="ORF">CC1G_04150</name>
</gene>
<evidence type="ECO:0000256" key="1">
    <source>
        <dbReference type="SAM" id="MobiDB-lite"/>
    </source>
</evidence>
<dbReference type="InParanoid" id="A8NW60"/>
<dbReference type="STRING" id="240176.A8NW60"/>
<dbReference type="OMA" id="VMNGVIC"/>
<dbReference type="EMBL" id="AACS02000004">
    <property type="protein sequence ID" value="EAU85054.2"/>
    <property type="molecule type" value="Genomic_DNA"/>
</dbReference>
<sequence length="316" mass="35378">MNVHYQTASAAAELEQLALERTGHRLAGQQLATLDHKRVHSELTTSYFANDRTWRMIQRSDEGPTTSEMVWHLQGILMKKDLPPFDAAIRPNMKAKARYLRQGVTIGGFSTPTFSRAAENISEIYSVFSRCVKEGSLAPSDVVTTSPNGVSISASNRYFTSRSDDPQGQAYTIGFDIDPNGTLTQVAGDRYFYGEDNIVYYLEKIENTETGTGNASLQSKSIGPVKIREGDIVEIQVTFMLVPMKGNKWRMNAVLRCITILDASFALEATRRLSTNAPLEVLEPQVRLKRRIGKDIEDEQQEDARSNKFQRMNVDG</sequence>
<protein>
    <submittedName>
        <fullName evidence="2">Uncharacterized protein</fullName>
    </submittedName>
</protein>